<dbReference type="Proteomes" id="UP000215914">
    <property type="component" value="Chromosome 3"/>
</dbReference>
<evidence type="ECO:0000313" key="2">
    <source>
        <dbReference type="Proteomes" id="UP000215914"/>
    </source>
</evidence>
<organism evidence="1 2">
    <name type="scientific">Helianthus annuus</name>
    <name type="common">Common sunflower</name>
    <dbReference type="NCBI Taxonomy" id="4232"/>
    <lineage>
        <taxon>Eukaryota</taxon>
        <taxon>Viridiplantae</taxon>
        <taxon>Streptophyta</taxon>
        <taxon>Embryophyta</taxon>
        <taxon>Tracheophyta</taxon>
        <taxon>Spermatophyta</taxon>
        <taxon>Magnoliopsida</taxon>
        <taxon>eudicotyledons</taxon>
        <taxon>Gunneridae</taxon>
        <taxon>Pentapetalae</taxon>
        <taxon>asterids</taxon>
        <taxon>campanulids</taxon>
        <taxon>Asterales</taxon>
        <taxon>Asteraceae</taxon>
        <taxon>Asteroideae</taxon>
        <taxon>Heliantheae alliance</taxon>
        <taxon>Heliantheae</taxon>
        <taxon>Helianthus</taxon>
    </lineage>
</organism>
<sequence length="52" mass="5726">MLTKSPLSPTTLSSNPSSSVKVCMHYLVLVNEDDGIFQDGLENVENEEDITK</sequence>
<evidence type="ECO:0000313" key="1">
    <source>
        <dbReference type="EMBL" id="OTG32494.1"/>
    </source>
</evidence>
<keyword evidence="2" id="KW-1185">Reference proteome</keyword>
<reference evidence="2" key="1">
    <citation type="journal article" date="2017" name="Nature">
        <title>The sunflower genome provides insights into oil metabolism, flowering and Asterid evolution.</title>
        <authorList>
            <person name="Badouin H."/>
            <person name="Gouzy J."/>
            <person name="Grassa C.J."/>
            <person name="Murat F."/>
            <person name="Staton S.E."/>
            <person name="Cottret L."/>
            <person name="Lelandais-Briere C."/>
            <person name="Owens G.L."/>
            <person name="Carrere S."/>
            <person name="Mayjonade B."/>
            <person name="Legrand L."/>
            <person name="Gill N."/>
            <person name="Kane N.C."/>
            <person name="Bowers J.E."/>
            <person name="Hubner S."/>
            <person name="Bellec A."/>
            <person name="Berard A."/>
            <person name="Berges H."/>
            <person name="Blanchet N."/>
            <person name="Boniface M.C."/>
            <person name="Brunel D."/>
            <person name="Catrice O."/>
            <person name="Chaidir N."/>
            <person name="Claudel C."/>
            <person name="Donnadieu C."/>
            <person name="Faraut T."/>
            <person name="Fievet G."/>
            <person name="Helmstetter N."/>
            <person name="King M."/>
            <person name="Knapp S.J."/>
            <person name="Lai Z."/>
            <person name="Le Paslier M.C."/>
            <person name="Lippi Y."/>
            <person name="Lorenzon L."/>
            <person name="Mandel J.R."/>
            <person name="Marage G."/>
            <person name="Marchand G."/>
            <person name="Marquand E."/>
            <person name="Bret-Mestries E."/>
            <person name="Morien E."/>
            <person name="Nambeesan S."/>
            <person name="Nguyen T."/>
            <person name="Pegot-Espagnet P."/>
            <person name="Pouilly N."/>
            <person name="Raftis F."/>
            <person name="Sallet E."/>
            <person name="Schiex T."/>
            <person name="Thomas J."/>
            <person name="Vandecasteele C."/>
            <person name="Vares D."/>
            <person name="Vear F."/>
            <person name="Vautrin S."/>
            <person name="Crespi M."/>
            <person name="Mangin B."/>
            <person name="Burke J.M."/>
            <person name="Salse J."/>
            <person name="Munos S."/>
            <person name="Vincourt P."/>
            <person name="Rieseberg L.H."/>
            <person name="Langlade N.B."/>
        </authorList>
    </citation>
    <scope>NUCLEOTIDE SEQUENCE [LARGE SCALE GENOMIC DNA]</scope>
    <source>
        <strain evidence="2">cv. SF193</strain>
    </source>
</reference>
<dbReference type="AlphaFoldDB" id="A0A251VAM5"/>
<name>A0A251VAM5_HELAN</name>
<proteinExistence type="predicted"/>
<dbReference type="InParanoid" id="A0A251VAM5"/>
<accession>A0A251VAM5</accession>
<dbReference type="EMBL" id="CM007892">
    <property type="protein sequence ID" value="OTG32494.1"/>
    <property type="molecule type" value="Genomic_DNA"/>
</dbReference>
<protein>
    <submittedName>
        <fullName evidence="1">Uncharacterized protein</fullName>
    </submittedName>
</protein>
<gene>
    <name evidence="1" type="ORF">HannXRQ_Chr03g0087341</name>
</gene>